<dbReference type="eggNOG" id="COG2204">
    <property type="taxonomic scope" value="Bacteria"/>
</dbReference>
<dbReference type="AlphaFoldDB" id="Z9JJR8"/>
<comment type="caution">
    <text evidence="1">The sequence shown here is derived from an EMBL/GenBank/DDBJ whole genome shotgun (WGS) entry which is preliminary data.</text>
</comment>
<dbReference type="PATRIC" id="fig|1444770.3.peg.1883"/>
<accession>Z9JJR8</accession>
<dbReference type="Proteomes" id="UP000020406">
    <property type="component" value="Unassembled WGS sequence"/>
</dbReference>
<gene>
    <name evidence="1" type="ORF">AF72_07930</name>
</gene>
<evidence type="ECO:0000313" key="1">
    <source>
        <dbReference type="EMBL" id="EWS78056.1"/>
    </source>
</evidence>
<protein>
    <submittedName>
        <fullName evidence="1">Uncharacterized protein</fullName>
    </submittedName>
</protein>
<evidence type="ECO:0000313" key="2">
    <source>
        <dbReference type="Proteomes" id="UP000020406"/>
    </source>
</evidence>
<dbReference type="EMBL" id="JDSQ01000011">
    <property type="protein sequence ID" value="EWS78056.1"/>
    <property type="molecule type" value="Genomic_DNA"/>
</dbReference>
<organism evidence="1 2">
    <name type="scientific">Xylella taiwanensis</name>
    <dbReference type="NCBI Taxonomy" id="1444770"/>
    <lineage>
        <taxon>Bacteria</taxon>
        <taxon>Pseudomonadati</taxon>
        <taxon>Pseudomonadota</taxon>
        <taxon>Gammaproteobacteria</taxon>
        <taxon>Lysobacterales</taxon>
        <taxon>Lysobacteraceae</taxon>
        <taxon>Xylella</taxon>
    </lineage>
</organism>
<proteinExistence type="predicted"/>
<name>Z9JJR8_9GAMM</name>
<reference evidence="1 2" key="1">
    <citation type="journal article" date="2014" name="Genome Announc.">
        <title>Draft Genome Sequence of Xylella fastidiosa Pear Leaf Scorch Strain in Taiwan.</title>
        <authorList>
            <person name="Su C.C."/>
            <person name="Deng W.L."/>
            <person name="Jan F.J."/>
            <person name="Chang C.J."/>
            <person name="Huang H."/>
            <person name="Chen J."/>
        </authorList>
    </citation>
    <scope>NUCLEOTIDE SEQUENCE [LARGE SCALE GENOMIC DNA]</scope>
    <source>
        <strain evidence="1 2">PLS229</strain>
    </source>
</reference>
<sequence length="55" mass="6078">MVRLQLPSLGEQRDDVAQRAKNFLGMTGHNLDISANDIEAVLTHGKCRHCDAESD</sequence>